<accession>A0A645GDN2</accession>
<gene>
    <name evidence="1" type="ORF">SDC9_171272</name>
</gene>
<protein>
    <submittedName>
        <fullName evidence="1">Uncharacterized protein</fullName>
    </submittedName>
</protein>
<evidence type="ECO:0000313" key="1">
    <source>
        <dbReference type="EMBL" id="MPN23879.1"/>
    </source>
</evidence>
<sequence length="151" mass="17469">MLSQLIGESGTIAKADRDQLLQFAVLIETYTGIVTNLRDYFNQLCLRFIRDDDNDLLFMESLRLISRDHLQQLSGLVQTAANWDLSSALALIDRYLLTKQLHEHFDVIYRHLTADSELIRFGEMMGSVTDLGTLTWDQLNTMQELIDPYRQ</sequence>
<name>A0A645GDN2_9ZZZZ</name>
<reference evidence="1" key="1">
    <citation type="submission" date="2019-08" db="EMBL/GenBank/DDBJ databases">
        <authorList>
            <person name="Kucharzyk K."/>
            <person name="Murdoch R.W."/>
            <person name="Higgins S."/>
            <person name="Loffler F."/>
        </authorList>
    </citation>
    <scope>NUCLEOTIDE SEQUENCE</scope>
</reference>
<organism evidence="1">
    <name type="scientific">bioreactor metagenome</name>
    <dbReference type="NCBI Taxonomy" id="1076179"/>
    <lineage>
        <taxon>unclassified sequences</taxon>
        <taxon>metagenomes</taxon>
        <taxon>ecological metagenomes</taxon>
    </lineage>
</organism>
<dbReference type="AlphaFoldDB" id="A0A645GDN2"/>
<comment type="caution">
    <text evidence="1">The sequence shown here is derived from an EMBL/GenBank/DDBJ whole genome shotgun (WGS) entry which is preliminary data.</text>
</comment>
<dbReference type="EMBL" id="VSSQ01072507">
    <property type="protein sequence ID" value="MPN23879.1"/>
    <property type="molecule type" value="Genomic_DNA"/>
</dbReference>
<proteinExistence type="predicted"/>